<dbReference type="Gene3D" id="3.30.1460.10">
    <property type="match status" value="1"/>
</dbReference>
<name>A0ABP8IE98_9BURK</name>
<accession>A0ABP8IE98</accession>
<proteinExistence type="predicted"/>
<organism evidence="2 3">
    <name type="scientific">Variovorax defluvii</name>
    <dbReference type="NCBI Taxonomy" id="913761"/>
    <lineage>
        <taxon>Bacteria</taxon>
        <taxon>Pseudomonadati</taxon>
        <taxon>Pseudomonadota</taxon>
        <taxon>Betaproteobacteria</taxon>
        <taxon>Burkholderiales</taxon>
        <taxon>Comamonadaceae</taxon>
        <taxon>Variovorax</taxon>
    </lineage>
</organism>
<evidence type="ECO:0008006" key="4">
    <source>
        <dbReference type="Google" id="ProtNLM"/>
    </source>
</evidence>
<evidence type="ECO:0000313" key="2">
    <source>
        <dbReference type="EMBL" id="GAA4356996.1"/>
    </source>
</evidence>
<evidence type="ECO:0000256" key="1">
    <source>
        <dbReference type="SAM" id="MobiDB-lite"/>
    </source>
</evidence>
<protein>
    <recommendedName>
        <fullName evidence="4">Type III secretion system chaperone</fullName>
    </recommendedName>
</protein>
<dbReference type="RefSeq" id="WP_345541468.1">
    <property type="nucleotide sequence ID" value="NZ_BAABGJ010000081.1"/>
</dbReference>
<dbReference type="SUPFAM" id="SSF69635">
    <property type="entry name" value="Type III secretory system chaperone-like"/>
    <property type="match status" value="1"/>
</dbReference>
<keyword evidence="3" id="KW-1185">Reference proteome</keyword>
<feature type="region of interest" description="Disordered" evidence="1">
    <location>
        <begin position="1"/>
        <end position="20"/>
    </location>
</feature>
<dbReference type="Proteomes" id="UP001500975">
    <property type="component" value="Unassembled WGS sequence"/>
</dbReference>
<gene>
    <name evidence="2" type="ORF">GCM10023165_50460</name>
</gene>
<dbReference type="EMBL" id="BAABGJ010000081">
    <property type="protein sequence ID" value="GAA4356996.1"/>
    <property type="molecule type" value="Genomic_DNA"/>
</dbReference>
<reference evidence="3" key="1">
    <citation type="journal article" date="2019" name="Int. J. Syst. Evol. Microbiol.">
        <title>The Global Catalogue of Microorganisms (GCM) 10K type strain sequencing project: providing services to taxonomists for standard genome sequencing and annotation.</title>
        <authorList>
            <consortium name="The Broad Institute Genomics Platform"/>
            <consortium name="The Broad Institute Genome Sequencing Center for Infectious Disease"/>
            <person name="Wu L."/>
            <person name="Ma J."/>
        </authorList>
    </citation>
    <scope>NUCLEOTIDE SEQUENCE [LARGE SCALE GENOMIC DNA]</scope>
    <source>
        <strain evidence="3">JCM 17804</strain>
    </source>
</reference>
<sequence>MSAIESLLGPRPGPTTANPAPRTLLLGDDVLIHLHEDEHRETVVLYSVPGRADQATWLDELEESWSCVLRHPGHEEATAALIIEPSTRQVFLADSWPRAALDFVTLGQQLMAHAQRHRMWRAELEASHVL</sequence>
<comment type="caution">
    <text evidence="2">The sequence shown here is derived from an EMBL/GenBank/DDBJ whole genome shotgun (WGS) entry which is preliminary data.</text>
</comment>
<evidence type="ECO:0000313" key="3">
    <source>
        <dbReference type="Proteomes" id="UP001500975"/>
    </source>
</evidence>